<evidence type="ECO:0000256" key="2">
    <source>
        <dbReference type="SAM" id="MobiDB-lite"/>
    </source>
</evidence>
<evidence type="ECO:0000313" key="4">
    <source>
        <dbReference type="Proteomes" id="UP001218188"/>
    </source>
</evidence>
<dbReference type="GO" id="GO:0000398">
    <property type="term" value="P:mRNA splicing, via spliceosome"/>
    <property type="evidence" value="ECO:0007669"/>
    <property type="project" value="TreeGrafter"/>
</dbReference>
<proteinExistence type="predicted"/>
<dbReference type="AlphaFoldDB" id="A0AAD6WWJ4"/>
<reference evidence="3" key="1">
    <citation type="submission" date="2023-03" db="EMBL/GenBank/DDBJ databases">
        <title>Massive genome expansion in bonnet fungi (Mycena s.s.) driven by repeated elements and novel gene families across ecological guilds.</title>
        <authorList>
            <consortium name="Lawrence Berkeley National Laboratory"/>
            <person name="Harder C.B."/>
            <person name="Miyauchi S."/>
            <person name="Viragh M."/>
            <person name="Kuo A."/>
            <person name="Thoen E."/>
            <person name="Andreopoulos B."/>
            <person name="Lu D."/>
            <person name="Skrede I."/>
            <person name="Drula E."/>
            <person name="Henrissat B."/>
            <person name="Morin E."/>
            <person name="Kohler A."/>
            <person name="Barry K."/>
            <person name="LaButti K."/>
            <person name="Morin E."/>
            <person name="Salamov A."/>
            <person name="Lipzen A."/>
            <person name="Mereny Z."/>
            <person name="Hegedus B."/>
            <person name="Baldrian P."/>
            <person name="Stursova M."/>
            <person name="Weitz H."/>
            <person name="Taylor A."/>
            <person name="Grigoriev I.V."/>
            <person name="Nagy L.G."/>
            <person name="Martin F."/>
            <person name="Kauserud H."/>
        </authorList>
    </citation>
    <scope>NUCLEOTIDE SEQUENCE</scope>
    <source>
        <strain evidence="3">CBHHK200</strain>
    </source>
</reference>
<dbReference type="PANTHER" id="PTHR14089">
    <property type="entry name" value="PRE-MRNA-SPLICING FACTOR RBM22"/>
    <property type="match status" value="1"/>
</dbReference>
<keyword evidence="4" id="KW-1185">Reference proteome</keyword>
<accession>A0AAD6WWJ4</accession>
<dbReference type="GO" id="GO:0010494">
    <property type="term" value="C:cytoplasmic stress granule"/>
    <property type="evidence" value="ECO:0007669"/>
    <property type="project" value="TreeGrafter"/>
</dbReference>
<feature type="region of interest" description="Disordered" evidence="2">
    <location>
        <begin position="216"/>
        <end position="277"/>
    </location>
</feature>
<dbReference type="InterPro" id="IPR012677">
    <property type="entry name" value="Nucleotide-bd_a/b_plait_sf"/>
</dbReference>
<evidence type="ECO:0000313" key="3">
    <source>
        <dbReference type="EMBL" id="KAJ7026016.1"/>
    </source>
</evidence>
<keyword evidence="1" id="KW-0694">RNA-binding</keyword>
<name>A0AAD6WWJ4_9AGAR</name>
<evidence type="ECO:0000256" key="1">
    <source>
        <dbReference type="ARBA" id="ARBA00022884"/>
    </source>
</evidence>
<dbReference type="PANTHER" id="PTHR14089:SF8">
    <property type="entry name" value="RNA-BINDING PROTEIN MRN1"/>
    <property type="match status" value="1"/>
</dbReference>
<dbReference type="InterPro" id="IPR039171">
    <property type="entry name" value="Cwc2/Slt11"/>
</dbReference>
<dbReference type="Proteomes" id="UP001218188">
    <property type="component" value="Unassembled WGS sequence"/>
</dbReference>
<dbReference type="Gene3D" id="3.30.70.330">
    <property type="match status" value="1"/>
</dbReference>
<dbReference type="GO" id="GO:0003729">
    <property type="term" value="F:mRNA binding"/>
    <property type="evidence" value="ECO:0007669"/>
    <property type="project" value="TreeGrafter"/>
</dbReference>
<dbReference type="InterPro" id="IPR035979">
    <property type="entry name" value="RBD_domain_sf"/>
</dbReference>
<dbReference type="EMBL" id="JARJCM010000145">
    <property type="protein sequence ID" value="KAJ7026016.1"/>
    <property type="molecule type" value="Genomic_DNA"/>
</dbReference>
<comment type="caution">
    <text evidence="3">The sequence shown here is derived from an EMBL/GenBank/DDBJ whole genome shotgun (WGS) entry which is preliminary data.</text>
</comment>
<protein>
    <submittedName>
        <fullName evidence="3">Uncharacterized protein</fullName>
    </submittedName>
</protein>
<gene>
    <name evidence="3" type="ORF">C8F04DRAFT_1190933</name>
</gene>
<sequence>MAVAVGGARARRSALGVGVNTATTRTVSGACERVLSARGGADDGGDGHDVVRCTSSGHSLRASRPKTTSVAPLRANWVVVEDRTGERVGVVNFLSIGAEIRGGVLCVGDLGRARIESRPLALAVGNGASRSIYIQDVEAFSEEKLRADFGAFGGLERVRILKSKERQVHVSLRLEIDTGNCAHVNFTHIWSAIRAVTVIAKQPEYALLRITYSQDRCARPPRPAPQPSQRSASENGEVGSGESIGSVAEPLDSNPPGTDPKAGGTKATHSKNPPTAIQALQELWRLKVAGGEN</sequence>
<dbReference type="SUPFAM" id="SSF54928">
    <property type="entry name" value="RNA-binding domain, RBD"/>
    <property type="match status" value="1"/>
</dbReference>
<organism evidence="3 4">
    <name type="scientific">Mycena alexandri</name>
    <dbReference type="NCBI Taxonomy" id="1745969"/>
    <lineage>
        <taxon>Eukaryota</taxon>
        <taxon>Fungi</taxon>
        <taxon>Dikarya</taxon>
        <taxon>Basidiomycota</taxon>
        <taxon>Agaricomycotina</taxon>
        <taxon>Agaricomycetes</taxon>
        <taxon>Agaricomycetidae</taxon>
        <taxon>Agaricales</taxon>
        <taxon>Marasmiineae</taxon>
        <taxon>Mycenaceae</taxon>
        <taxon>Mycena</taxon>
    </lineage>
</organism>
<feature type="compositionally biased region" description="Low complexity" evidence="2">
    <location>
        <begin position="227"/>
        <end position="249"/>
    </location>
</feature>